<feature type="domain" description="Peptidase M16 C-terminal" evidence="2">
    <location>
        <begin position="171"/>
        <end position="348"/>
    </location>
</feature>
<dbReference type="EMBL" id="DTHB01000016">
    <property type="protein sequence ID" value="HGB13904.1"/>
    <property type="molecule type" value="Genomic_DNA"/>
</dbReference>
<sequence length="436" mass="49363">MNYLPEIKHMVLPGGLTLLAIEYERVPWVSMSFMTKRGAECDPPDKAGTADWTAEYLTLGTVRRSQLQLAQDIESLGASLRAQAEWDATMVHLDGLAEDFSGHLATLAEVVQTPSFPPEEFHLLKERRRAELAQVQDDPREVAFRRFHRLFFQGTPYGHAVRGELECLDRLDFEDLRRFYQQEFSPRAATLAIVGRIPFPQVVEEVQRLWSGWEGGGPVSPPYTGPPEKTCPPGIYLLDRPELAQSEIRMGFLGLPRSHPDFFPLRLVNYILGGGGFSSRLMTRIRSELGLTYGIRSQFYFRRAPGPFLVSTFTPAANTARVIQEITAVIRKVKEEGVTAQELEEAQSYYTGHFPLGLETPRALCRRVLTIDLYELGLDYLRYYCERIRQVTLDDARQAAQRHLQPENLVTLVVGPAARCRESLAKLGPVELLEEI</sequence>
<dbReference type="AlphaFoldDB" id="A0A7C3SHW1"/>
<dbReference type="PANTHER" id="PTHR11851">
    <property type="entry name" value="METALLOPROTEASE"/>
    <property type="match status" value="1"/>
</dbReference>
<dbReference type="Pfam" id="PF05193">
    <property type="entry name" value="Peptidase_M16_C"/>
    <property type="match status" value="1"/>
</dbReference>
<dbReference type="InterPro" id="IPR050361">
    <property type="entry name" value="MPP/UQCRC_Complex"/>
</dbReference>
<evidence type="ECO:0000313" key="3">
    <source>
        <dbReference type="EMBL" id="HGB13904.1"/>
    </source>
</evidence>
<dbReference type="InterPro" id="IPR007863">
    <property type="entry name" value="Peptidase_M16_C"/>
</dbReference>
<dbReference type="PANTHER" id="PTHR11851:SF224">
    <property type="entry name" value="PROCESSING PROTEASE"/>
    <property type="match status" value="1"/>
</dbReference>
<dbReference type="Pfam" id="PF00675">
    <property type="entry name" value="Peptidase_M16"/>
    <property type="match status" value="1"/>
</dbReference>
<evidence type="ECO:0000259" key="1">
    <source>
        <dbReference type="Pfam" id="PF00675"/>
    </source>
</evidence>
<accession>A0A7C3SHW1</accession>
<dbReference type="GO" id="GO:0046872">
    <property type="term" value="F:metal ion binding"/>
    <property type="evidence" value="ECO:0007669"/>
    <property type="project" value="InterPro"/>
</dbReference>
<comment type="caution">
    <text evidence="3">The sequence shown here is derived from an EMBL/GenBank/DDBJ whole genome shotgun (WGS) entry which is preliminary data.</text>
</comment>
<dbReference type="SUPFAM" id="SSF63411">
    <property type="entry name" value="LuxS/MPP-like metallohydrolase"/>
    <property type="match status" value="2"/>
</dbReference>
<dbReference type="Gene3D" id="3.30.830.10">
    <property type="entry name" value="Metalloenzyme, LuxS/M16 peptidase-like"/>
    <property type="match status" value="2"/>
</dbReference>
<evidence type="ECO:0000259" key="2">
    <source>
        <dbReference type="Pfam" id="PF05193"/>
    </source>
</evidence>
<feature type="domain" description="Peptidase M16 N-terminal" evidence="1">
    <location>
        <begin position="30"/>
        <end position="162"/>
    </location>
</feature>
<name>A0A7C3SHW1_9BACT</name>
<organism evidence="3">
    <name type="scientific">Desulfobacca acetoxidans</name>
    <dbReference type="NCBI Taxonomy" id="60893"/>
    <lineage>
        <taxon>Bacteria</taxon>
        <taxon>Pseudomonadati</taxon>
        <taxon>Thermodesulfobacteriota</taxon>
        <taxon>Desulfobaccia</taxon>
        <taxon>Desulfobaccales</taxon>
        <taxon>Desulfobaccaceae</taxon>
        <taxon>Desulfobacca</taxon>
    </lineage>
</organism>
<proteinExistence type="predicted"/>
<protein>
    <submittedName>
        <fullName evidence="3">Insulinase family protein</fullName>
    </submittedName>
</protein>
<reference evidence="3" key="1">
    <citation type="journal article" date="2020" name="mSystems">
        <title>Genome- and Community-Level Interaction Insights into Carbon Utilization and Element Cycling Functions of Hydrothermarchaeota in Hydrothermal Sediment.</title>
        <authorList>
            <person name="Zhou Z."/>
            <person name="Liu Y."/>
            <person name="Xu W."/>
            <person name="Pan J."/>
            <person name="Luo Z.H."/>
            <person name="Li M."/>
        </authorList>
    </citation>
    <scope>NUCLEOTIDE SEQUENCE [LARGE SCALE GENOMIC DNA]</scope>
    <source>
        <strain evidence="3">SpSt-776</strain>
    </source>
</reference>
<gene>
    <name evidence="3" type="ORF">ENV62_01500</name>
</gene>
<dbReference type="InterPro" id="IPR011249">
    <property type="entry name" value="Metalloenz_LuxS/M16"/>
</dbReference>
<dbReference type="InterPro" id="IPR011765">
    <property type="entry name" value="Pept_M16_N"/>
</dbReference>